<accession>A0A7J8WCA6</accession>
<evidence type="ECO:0000313" key="2">
    <source>
        <dbReference type="Proteomes" id="UP000593573"/>
    </source>
</evidence>
<protein>
    <submittedName>
        <fullName evidence="1">Uncharacterized protein</fullName>
    </submittedName>
</protein>
<comment type="caution">
    <text evidence="1">The sequence shown here is derived from an EMBL/GenBank/DDBJ whole genome shotgun (WGS) entry which is preliminary data.</text>
</comment>
<organism evidence="1 2">
    <name type="scientific">Gossypium klotzschianum</name>
    <dbReference type="NCBI Taxonomy" id="34286"/>
    <lineage>
        <taxon>Eukaryota</taxon>
        <taxon>Viridiplantae</taxon>
        <taxon>Streptophyta</taxon>
        <taxon>Embryophyta</taxon>
        <taxon>Tracheophyta</taxon>
        <taxon>Spermatophyta</taxon>
        <taxon>Magnoliopsida</taxon>
        <taxon>eudicotyledons</taxon>
        <taxon>Gunneridae</taxon>
        <taxon>Pentapetalae</taxon>
        <taxon>rosids</taxon>
        <taxon>malvids</taxon>
        <taxon>Malvales</taxon>
        <taxon>Malvaceae</taxon>
        <taxon>Malvoideae</taxon>
        <taxon>Gossypium</taxon>
    </lineage>
</organism>
<keyword evidence="2" id="KW-1185">Reference proteome</keyword>
<name>A0A7J8WCA6_9ROSI</name>
<sequence length="213" mass="22935">MVLRAPAHSRHQGADSAELPHMSETETVILCDLMFLTENFTVGPKQIQEAECWVHKIRHDGTTAQKIEQVTNSGELALALAPAIAKAPVVPCFPKEAARSVDHGSKATLPLTIPRRVFKLSAKDSTRRSVGITLQKGTRDLSAATAALTTYALGGQRPLLLVGNRATGVFFASSPDSDLEAFSHNPAHGSFAPLAFQPSTMTNCANQRFLSYK</sequence>
<dbReference type="Proteomes" id="UP000593573">
    <property type="component" value="Unassembled WGS sequence"/>
</dbReference>
<dbReference type="AlphaFoldDB" id="A0A7J8WCA6"/>
<reference evidence="1 2" key="1">
    <citation type="journal article" date="2019" name="Genome Biol. Evol.">
        <title>Insights into the evolution of the New World diploid cottons (Gossypium, subgenus Houzingenia) based on genome sequencing.</title>
        <authorList>
            <person name="Grover C.E."/>
            <person name="Arick M.A. 2nd"/>
            <person name="Thrash A."/>
            <person name="Conover J.L."/>
            <person name="Sanders W.S."/>
            <person name="Peterson D.G."/>
            <person name="Frelichowski J.E."/>
            <person name="Scheffler J.A."/>
            <person name="Scheffler B.E."/>
            <person name="Wendel J.F."/>
        </authorList>
    </citation>
    <scope>NUCLEOTIDE SEQUENCE [LARGE SCALE GENOMIC DNA]</scope>
    <source>
        <strain evidence="1">57</strain>
        <tissue evidence="1">Leaf</tissue>
    </source>
</reference>
<dbReference type="EMBL" id="JABFAB010244891">
    <property type="protein sequence ID" value="MBA0672460.1"/>
    <property type="molecule type" value="Genomic_DNA"/>
</dbReference>
<feature type="non-terminal residue" evidence="1">
    <location>
        <position position="213"/>
    </location>
</feature>
<gene>
    <name evidence="1" type="ORF">Goklo_025296</name>
</gene>
<evidence type="ECO:0000313" key="1">
    <source>
        <dbReference type="EMBL" id="MBA0672460.1"/>
    </source>
</evidence>
<proteinExistence type="predicted"/>
<dbReference type="OrthoDB" id="10067222at2759"/>